<dbReference type="RefSeq" id="WP_344648286.1">
    <property type="nucleotide sequence ID" value="NZ_BAAAGX010000007.1"/>
</dbReference>
<dbReference type="PANTHER" id="PTHR35526:SF3">
    <property type="entry name" value="ANTI-SIGMA-F FACTOR RSBW"/>
    <property type="match status" value="1"/>
</dbReference>
<accession>A0ABP3DIZ4</accession>
<protein>
    <submittedName>
        <fullName evidence="2">ATP-binding protein</fullName>
    </submittedName>
</protein>
<name>A0ABP3DIZ4_9ACTN</name>
<dbReference type="InterPro" id="IPR036890">
    <property type="entry name" value="HATPase_C_sf"/>
</dbReference>
<dbReference type="EMBL" id="BAAAGX010000007">
    <property type="protein sequence ID" value="GAA0233145.1"/>
    <property type="molecule type" value="Genomic_DNA"/>
</dbReference>
<evidence type="ECO:0000259" key="1">
    <source>
        <dbReference type="PROSITE" id="PS50801"/>
    </source>
</evidence>
<dbReference type="Proteomes" id="UP001500967">
    <property type="component" value="Unassembled WGS sequence"/>
</dbReference>
<organism evidence="2 3">
    <name type="scientific">Cryptosporangium japonicum</name>
    <dbReference type="NCBI Taxonomy" id="80872"/>
    <lineage>
        <taxon>Bacteria</taxon>
        <taxon>Bacillati</taxon>
        <taxon>Actinomycetota</taxon>
        <taxon>Actinomycetes</taxon>
        <taxon>Cryptosporangiales</taxon>
        <taxon>Cryptosporangiaceae</taxon>
        <taxon>Cryptosporangium</taxon>
    </lineage>
</organism>
<dbReference type="Pfam" id="PF01740">
    <property type="entry name" value="STAS"/>
    <property type="match status" value="1"/>
</dbReference>
<proteinExistence type="predicted"/>
<sequence length="243" mass="25631">MSGHIDRRDPVTVLALSGPLRLLDVPVVRGLLLKCLAECPAGVVVDLSALTVVQPVVLMVFPAVLNRAATWPAVPVVLAAPSEATLAALHRSSVTRTVPVRATLDEAVEAARTGSAPLGRLRIHLRPTDAAAAEARRFMRDACAAWSLEGVVDEATVIVTELVDNAARHARTELVVTLAYRGIYLNIAVSDGAPEPARKRTDASAPGYSLPGKGLRLVDAFATAWGTLPTEDGKTTWATVRVG</sequence>
<keyword evidence="2" id="KW-0067">ATP-binding</keyword>
<keyword evidence="2" id="KW-0547">Nucleotide-binding</keyword>
<keyword evidence="3" id="KW-1185">Reference proteome</keyword>
<dbReference type="InterPro" id="IPR002645">
    <property type="entry name" value="STAS_dom"/>
</dbReference>
<comment type="caution">
    <text evidence="2">The sequence shown here is derived from an EMBL/GenBank/DDBJ whole genome shotgun (WGS) entry which is preliminary data.</text>
</comment>
<dbReference type="PROSITE" id="PS50801">
    <property type="entry name" value="STAS"/>
    <property type="match status" value="1"/>
</dbReference>
<dbReference type="SUPFAM" id="SSF52091">
    <property type="entry name" value="SpoIIaa-like"/>
    <property type="match status" value="1"/>
</dbReference>
<dbReference type="Gene3D" id="3.30.565.10">
    <property type="entry name" value="Histidine kinase-like ATPase, C-terminal domain"/>
    <property type="match status" value="1"/>
</dbReference>
<evidence type="ECO:0000313" key="3">
    <source>
        <dbReference type="Proteomes" id="UP001500967"/>
    </source>
</evidence>
<reference evidence="3" key="1">
    <citation type="journal article" date="2019" name="Int. J. Syst. Evol. Microbiol.">
        <title>The Global Catalogue of Microorganisms (GCM) 10K type strain sequencing project: providing services to taxonomists for standard genome sequencing and annotation.</title>
        <authorList>
            <consortium name="The Broad Institute Genomics Platform"/>
            <consortium name="The Broad Institute Genome Sequencing Center for Infectious Disease"/>
            <person name="Wu L."/>
            <person name="Ma J."/>
        </authorList>
    </citation>
    <scope>NUCLEOTIDE SEQUENCE [LARGE SCALE GENOMIC DNA]</scope>
    <source>
        <strain evidence="3">JCM 10425</strain>
    </source>
</reference>
<evidence type="ECO:0000313" key="2">
    <source>
        <dbReference type="EMBL" id="GAA0233145.1"/>
    </source>
</evidence>
<gene>
    <name evidence="2" type="ORF">GCM10009539_18100</name>
</gene>
<dbReference type="GO" id="GO:0005524">
    <property type="term" value="F:ATP binding"/>
    <property type="evidence" value="ECO:0007669"/>
    <property type="project" value="UniProtKB-KW"/>
</dbReference>
<dbReference type="InterPro" id="IPR036513">
    <property type="entry name" value="STAS_dom_sf"/>
</dbReference>
<dbReference type="InterPro" id="IPR050267">
    <property type="entry name" value="Anti-sigma-factor_SerPK"/>
</dbReference>
<dbReference type="CDD" id="cd16936">
    <property type="entry name" value="HATPase_RsbW-like"/>
    <property type="match status" value="1"/>
</dbReference>
<feature type="domain" description="STAS" evidence="1">
    <location>
        <begin position="1"/>
        <end position="111"/>
    </location>
</feature>
<dbReference type="Gene3D" id="3.30.750.24">
    <property type="entry name" value="STAS domain"/>
    <property type="match status" value="1"/>
</dbReference>
<dbReference type="PANTHER" id="PTHR35526">
    <property type="entry name" value="ANTI-SIGMA-F FACTOR RSBW-RELATED"/>
    <property type="match status" value="1"/>
</dbReference>
<dbReference type="SUPFAM" id="SSF55874">
    <property type="entry name" value="ATPase domain of HSP90 chaperone/DNA topoisomerase II/histidine kinase"/>
    <property type="match status" value="1"/>
</dbReference>